<dbReference type="PANTHER" id="PTHR31088">
    <property type="entry name" value="MEMBRANE-ASSOCIATED PROTEIN VIPP1, CHLOROPLASTIC"/>
    <property type="match status" value="1"/>
</dbReference>
<dbReference type="InterPro" id="IPR007157">
    <property type="entry name" value="PspA_VIPP1"/>
</dbReference>
<evidence type="ECO:0000313" key="3">
    <source>
        <dbReference type="EMBL" id="XDU67016.1"/>
    </source>
</evidence>
<accession>A0AB39VGH7</accession>
<dbReference type="PANTHER" id="PTHR31088:SF6">
    <property type="entry name" value="PHAGE SHOCK PROTEIN A"/>
    <property type="match status" value="1"/>
</dbReference>
<dbReference type="EMBL" id="CP165644">
    <property type="protein sequence ID" value="XDU67016.1"/>
    <property type="molecule type" value="Genomic_DNA"/>
</dbReference>
<dbReference type="Pfam" id="PF04012">
    <property type="entry name" value="PspA_IM30"/>
    <property type="match status" value="1"/>
</dbReference>
<name>A0AB39VGH7_9FUSO</name>
<dbReference type="KEGG" id="lrug:AB8B22_01000"/>
<proteinExistence type="inferred from homology"/>
<feature type="compositionally biased region" description="Polar residues" evidence="2">
    <location>
        <begin position="155"/>
        <end position="166"/>
    </location>
</feature>
<feature type="compositionally biased region" description="Basic and acidic residues" evidence="2">
    <location>
        <begin position="168"/>
        <end position="213"/>
    </location>
</feature>
<evidence type="ECO:0000256" key="1">
    <source>
        <dbReference type="ARBA" id="ARBA00043985"/>
    </source>
</evidence>
<dbReference type="RefSeq" id="WP_369711242.1">
    <property type="nucleotide sequence ID" value="NZ_CP165644.1"/>
</dbReference>
<protein>
    <submittedName>
        <fullName evidence="3">PspA/IM30 family protein</fullName>
    </submittedName>
</protein>
<evidence type="ECO:0000256" key="2">
    <source>
        <dbReference type="SAM" id="MobiDB-lite"/>
    </source>
</evidence>
<sequence>MANILTRFKDIMAANVNSMLDKMEDPEKMIDQYLRNMERDLSSVKAETAAVMAVESSAKRKVEECKEEISKMETYAKKALKSGNESDARLFLQKKETLTTKLQTLEKDCEIAVANSAKMREMHDKLADDIQKLSEKRTEIKTKLKIAKTTEKVNSMTSASGLNGNKSAFERMEEKANKMLDEANAKAELNTPKKDEVEDLMKKYDDENSDENKGSSAIDEELEKMKKELGL</sequence>
<feature type="region of interest" description="Disordered" evidence="2">
    <location>
        <begin position="155"/>
        <end position="231"/>
    </location>
</feature>
<comment type="similarity">
    <text evidence="1">Belongs to the PspA/Vipp/IM30 family.</text>
</comment>
<reference evidence="3" key="1">
    <citation type="submission" date="2024-07" db="EMBL/GenBank/DDBJ databases">
        <authorList>
            <person name="Li X.-J."/>
            <person name="Wang X."/>
        </authorList>
    </citation>
    <scope>NUCLEOTIDE SEQUENCE</scope>
    <source>
        <strain evidence="3">HSP-334</strain>
    </source>
</reference>
<organism evidence="3">
    <name type="scientific">Leptotrichia rugosa</name>
    <dbReference type="NCBI Taxonomy" id="3239302"/>
    <lineage>
        <taxon>Bacteria</taxon>
        <taxon>Fusobacteriati</taxon>
        <taxon>Fusobacteriota</taxon>
        <taxon>Fusobacteriia</taxon>
        <taxon>Fusobacteriales</taxon>
        <taxon>Leptotrichiaceae</taxon>
        <taxon>Leptotrichia</taxon>
    </lineage>
</organism>
<gene>
    <name evidence="3" type="ORF">AB8B22_01000</name>
</gene>
<dbReference type="AlphaFoldDB" id="A0AB39VGH7"/>